<dbReference type="EMBL" id="CP002869">
    <property type="protein sequence ID" value="AEI46386.1"/>
    <property type="molecule type" value="Genomic_DNA"/>
</dbReference>
<proteinExistence type="predicted"/>
<gene>
    <name evidence="1" type="ordered locus">KNP414_07901</name>
</gene>
<dbReference type="AlphaFoldDB" id="F8FJ08"/>
<accession>F8FJ08</accession>
<organism evidence="1 2">
    <name type="scientific">Paenibacillus mucilaginosus (strain KNP414)</name>
    <dbReference type="NCBI Taxonomy" id="1036673"/>
    <lineage>
        <taxon>Bacteria</taxon>
        <taxon>Bacillati</taxon>
        <taxon>Bacillota</taxon>
        <taxon>Bacilli</taxon>
        <taxon>Bacillales</taxon>
        <taxon>Paenibacillaceae</taxon>
        <taxon>Paenibacillus</taxon>
    </lineage>
</organism>
<dbReference type="KEGG" id="pms:KNP414_07901"/>
<sequence>MFLLRKAAAGGLHIRYPPAGGPIRQNIHYPTIVLGFCRNRTG</sequence>
<reference evidence="1 2" key="2">
    <citation type="journal article" date="2013" name="Genome Announc.">
        <title>Genome Sequence of Growth-Improving Paenibacillus mucilaginosus Strain KNP414.</title>
        <authorList>
            <person name="Lu J.J."/>
            <person name="Wang J.F."/>
            <person name="Hu X.F."/>
        </authorList>
    </citation>
    <scope>NUCLEOTIDE SEQUENCE [LARGE SCALE GENOMIC DNA]</scope>
    <source>
        <strain evidence="1 2">KNP414</strain>
    </source>
</reference>
<evidence type="ECO:0000313" key="2">
    <source>
        <dbReference type="Proteomes" id="UP000006620"/>
    </source>
</evidence>
<evidence type="ECO:0000313" key="1">
    <source>
        <dbReference type="EMBL" id="AEI46386.1"/>
    </source>
</evidence>
<dbReference type="Proteomes" id="UP000006620">
    <property type="component" value="Chromosome"/>
</dbReference>
<name>F8FJ08_PAEMK</name>
<dbReference type="HOGENOM" id="CLU_3255082_0_0_9"/>
<reference evidence="2" key="1">
    <citation type="submission" date="2011-06" db="EMBL/GenBank/DDBJ databases">
        <title>Complete genome sequence of Paenibacillus mucilaginosus KNP414.</title>
        <authorList>
            <person name="Wang J."/>
            <person name="Hu S."/>
            <person name="Hu X."/>
            <person name="Zhang B."/>
            <person name="Dong D."/>
            <person name="Zhang S."/>
            <person name="Zhao K."/>
            <person name="Wu D."/>
        </authorList>
    </citation>
    <scope>NUCLEOTIDE SEQUENCE [LARGE SCALE GENOMIC DNA]</scope>
    <source>
        <strain evidence="2">KNP414</strain>
    </source>
</reference>
<protein>
    <submittedName>
        <fullName evidence="1">Uncharacterized protein</fullName>
    </submittedName>
</protein>
<dbReference type="PATRIC" id="fig|1036673.3.peg.7372"/>